<gene>
    <name evidence="2" type="ORF">CGOC_LOCUS6086</name>
</gene>
<reference evidence="2 3" key="1">
    <citation type="submission" date="2018-11" db="EMBL/GenBank/DDBJ databases">
        <authorList>
            <consortium name="Pathogen Informatics"/>
        </authorList>
    </citation>
    <scope>NUCLEOTIDE SEQUENCE [LARGE SCALE GENOMIC DNA]</scope>
</reference>
<dbReference type="Proteomes" id="UP000271889">
    <property type="component" value="Unassembled WGS sequence"/>
</dbReference>
<organism evidence="2 3">
    <name type="scientific">Cylicostephanus goldi</name>
    <name type="common">Nematode worm</name>
    <dbReference type="NCBI Taxonomy" id="71465"/>
    <lineage>
        <taxon>Eukaryota</taxon>
        <taxon>Metazoa</taxon>
        <taxon>Ecdysozoa</taxon>
        <taxon>Nematoda</taxon>
        <taxon>Chromadorea</taxon>
        <taxon>Rhabditida</taxon>
        <taxon>Rhabditina</taxon>
        <taxon>Rhabditomorpha</taxon>
        <taxon>Strongyloidea</taxon>
        <taxon>Strongylidae</taxon>
        <taxon>Cylicostephanus</taxon>
    </lineage>
</organism>
<dbReference type="EMBL" id="UYRV01019274">
    <property type="protein sequence ID" value="VDK65817.1"/>
    <property type="molecule type" value="Genomic_DNA"/>
</dbReference>
<dbReference type="OrthoDB" id="430340at2759"/>
<protein>
    <submittedName>
        <fullName evidence="2">Uncharacterized protein</fullName>
    </submittedName>
</protein>
<dbReference type="AlphaFoldDB" id="A0A3P6S1F0"/>
<accession>A0A3P6S1F0</accession>
<dbReference type="SUPFAM" id="SSF57535">
    <property type="entry name" value="Complement control module/SCR domain"/>
    <property type="match status" value="1"/>
</dbReference>
<evidence type="ECO:0000313" key="2">
    <source>
        <dbReference type="EMBL" id="VDK65817.1"/>
    </source>
</evidence>
<evidence type="ECO:0000256" key="1">
    <source>
        <dbReference type="ARBA" id="ARBA00023157"/>
    </source>
</evidence>
<keyword evidence="3" id="KW-1185">Reference proteome</keyword>
<evidence type="ECO:0000313" key="3">
    <source>
        <dbReference type="Proteomes" id="UP000271889"/>
    </source>
</evidence>
<name>A0A3P6S1F0_CYLGO</name>
<dbReference type="InterPro" id="IPR035976">
    <property type="entry name" value="Sushi/SCR/CCP_sf"/>
</dbReference>
<proteinExistence type="predicted"/>
<sequence>MVYKSANLGDHIYVTRLITIYVGRDLGARIACSIECREGYEFSRSPAIFYTCASDGVWRPRNRNQMVFRYPQCTKSLPATRTVLLRVAYPGKSPCTEASRDALKSKLMASINTINQKWDMCALTDANGCVGAKIDVDCSEEFARVKRSTQTFSVRIELPVKRSSAL</sequence>
<keyword evidence="1" id="KW-1015">Disulfide bond</keyword>